<dbReference type="InterPro" id="IPR050268">
    <property type="entry name" value="NADH-dep_flavin_reductase"/>
</dbReference>
<dbReference type="EMBL" id="DXBR01000097">
    <property type="protein sequence ID" value="HIZ40331.1"/>
    <property type="molecule type" value="Genomic_DNA"/>
</dbReference>
<dbReference type="Gene3D" id="2.30.110.10">
    <property type="entry name" value="Electron Transport, Fmn-binding Protein, Chain A"/>
    <property type="match status" value="1"/>
</dbReference>
<sequence length="204" mass="22371">MDTSVMFSLTYGLFVVTAREGDKDNGCITNTAAQVTDTPLRISLTVNKANYTHGMIERTGEFNVSILSEKASFDTFKHFGFQSGRDVDKFDGYTTAKRADNGIYYITEGTNAYISAKVVQSVDLGTHTMFIADVIGGEKLSDDPSTTYTYYQKNIKPAPAAPKTGKVTWVCQVCGYVYEGEELPADFICPLCKHGAADFKKVIS</sequence>
<dbReference type="PANTHER" id="PTHR30466">
    <property type="entry name" value="FLAVIN REDUCTASE"/>
    <property type="match status" value="1"/>
</dbReference>
<proteinExistence type="predicted"/>
<dbReference type="PROSITE" id="PS50903">
    <property type="entry name" value="RUBREDOXIN_LIKE"/>
    <property type="match status" value="1"/>
</dbReference>
<evidence type="ECO:0000256" key="2">
    <source>
        <dbReference type="ARBA" id="ARBA00023002"/>
    </source>
</evidence>
<dbReference type="InterPro" id="IPR012349">
    <property type="entry name" value="Split_barrel_FMN-bd"/>
</dbReference>
<reference evidence="4" key="2">
    <citation type="submission" date="2021-04" db="EMBL/GenBank/DDBJ databases">
        <authorList>
            <person name="Gilroy R."/>
        </authorList>
    </citation>
    <scope>NUCLEOTIDE SEQUENCE</scope>
    <source>
        <strain evidence="4">CHK179-28034</strain>
    </source>
</reference>
<dbReference type="Gene3D" id="2.20.28.10">
    <property type="match status" value="1"/>
</dbReference>
<protein>
    <submittedName>
        <fullName evidence="4">Flavin reductase</fullName>
    </submittedName>
</protein>
<feature type="domain" description="Rubredoxin-like" evidence="3">
    <location>
        <begin position="166"/>
        <end position="202"/>
    </location>
</feature>
<dbReference type="SUPFAM" id="SSF57802">
    <property type="entry name" value="Rubredoxin-like"/>
    <property type="match status" value="1"/>
</dbReference>
<comment type="cofactor">
    <cofactor evidence="1">
        <name>Fe(3+)</name>
        <dbReference type="ChEBI" id="CHEBI:29034"/>
    </cofactor>
</comment>
<reference evidence="4" key="1">
    <citation type="journal article" date="2021" name="PeerJ">
        <title>Extensive microbial diversity within the chicken gut microbiome revealed by metagenomics and culture.</title>
        <authorList>
            <person name="Gilroy R."/>
            <person name="Ravi A."/>
            <person name="Getino M."/>
            <person name="Pursley I."/>
            <person name="Horton D.L."/>
            <person name="Alikhan N.F."/>
            <person name="Baker D."/>
            <person name="Gharbi K."/>
            <person name="Hall N."/>
            <person name="Watson M."/>
            <person name="Adriaenssens E.M."/>
            <person name="Foster-Nyarko E."/>
            <person name="Jarju S."/>
            <person name="Secka A."/>
            <person name="Antonio M."/>
            <person name="Oren A."/>
            <person name="Chaudhuri R.R."/>
            <person name="La Ragione R."/>
            <person name="Hildebrand F."/>
            <person name="Pallen M.J."/>
        </authorList>
    </citation>
    <scope>NUCLEOTIDE SEQUENCE</scope>
    <source>
        <strain evidence="4">CHK179-28034</strain>
    </source>
</reference>
<gene>
    <name evidence="4" type="ORF">H9968_10520</name>
</gene>
<dbReference type="GO" id="GO:0042602">
    <property type="term" value="F:riboflavin reductase (NADPH) activity"/>
    <property type="evidence" value="ECO:0007669"/>
    <property type="project" value="TreeGrafter"/>
</dbReference>
<dbReference type="SMART" id="SM00903">
    <property type="entry name" value="Flavin_Reduct"/>
    <property type="match status" value="1"/>
</dbReference>
<dbReference type="InterPro" id="IPR048574">
    <property type="entry name" value="RUBY_RBDX"/>
</dbReference>
<evidence type="ECO:0000313" key="4">
    <source>
        <dbReference type="EMBL" id="HIZ40331.1"/>
    </source>
</evidence>
<dbReference type="Pfam" id="PF21349">
    <property type="entry name" value="RUBY_RBDX"/>
    <property type="match status" value="1"/>
</dbReference>
<accession>A0A9D2ENG4</accession>
<dbReference type="SUPFAM" id="SSF50475">
    <property type="entry name" value="FMN-binding split barrel"/>
    <property type="match status" value="1"/>
</dbReference>
<dbReference type="CDD" id="cd00350">
    <property type="entry name" value="rubredoxin_like"/>
    <property type="match status" value="1"/>
</dbReference>
<dbReference type="PANTHER" id="PTHR30466:SF1">
    <property type="entry name" value="FMN REDUCTASE (NADH) RUTF"/>
    <property type="match status" value="1"/>
</dbReference>
<organism evidence="4 5">
    <name type="scientific">Candidatus Anaerobutyricum stercoris</name>
    <dbReference type="NCBI Taxonomy" id="2838457"/>
    <lineage>
        <taxon>Bacteria</taxon>
        <taxon>Bacillati</taxon>
        <taxon>Bacillota</taxon>
        <taxon>Clostridia</taxon>
        <taxon>Lachnospirales</taxon>
        <taxon>Lachnospiraceae</taxon>
        <taxon>Anaerobutyricum</taxon>
    </lineage>
</organism>
<dbReference type="GO" id="GO:0005506">
    <property type="term" value="F:iron ion binding"/>
    <property type="evidence" value="ECO:0007669"/>
    <property type="project" value="InterPro"/>
</dbReference>
<dbReference type="AlphaFoldDB" id="A0A9D2ENG4"/>
<dbReference type="Proteomes" id="UP000824049">
    <property type="component" value="Unassembled WGS sequence"/>
</dbReference>
<dbReference type="GO" id="GO:0010181">
    <property type="term" value="F:FMN binding"/>
    <property type="evidence" value="ECO:0007669"/>
    <property type="project" value="InterPro"/>
</dbReference>
<dbReference type="InterPro" id="IPR002563">
    <property type="entry name" value="Flavin_Rdtase-like_dom"/>
</dbReference>
<evidence type="ECO:0000259" key="3">
    <source>
        <dbReference type="PROSITE" id="PS50903"/>
    </source>
</evidence>
<name>A0A9D2ENG4_9FIRM</name>
<keyword evidence="2" id="KW-0560">Oxidoreductase</keyword>
<comment type="caution">
    <text evidence="4">The sequence shown here is derived from an EMBL/GenBank/DDBJ whole genome shotgun (WGS) entry which is preliminary data.</text>
</comment>
<evidence type="ECO:0000313" key="5">
    <source>
        <dbReference type="Proteomes" id="UP000824049"/>
    </source>
</evidence>
<evidence type="ECO:0000256" key="1">
    <source>
        <dbReference type="ARBA" id="ARBA00001965"/>
    </source>
</evidence>
<dbReference type="InterPro" id="IPR024934">
    <property type="entry name" value="Rubredoxin-like_dom"/>
</dbReference>
<dbReference type="Pfam" id="PF01613">
    <property type="entry name" value="Flavin_Reduct"/>
    <property type="match status" value="1"/>
</dbReference>